<organism evidence="1 2">
    <name type="scientific">Galemys pyrenaicus</name>
    <name type="common">Iberian desman</name>
    <name type="synonym">Pyrenean desman</name>
    <dbReference type="NCBI Taxonomy" id="202257"/>
    <lineage>
        <taxon>Eukaryota</taxon>
        <taxon>Metazoa</taxon>
        <taxon>Chordata</taxon>
        <taxon>Craniata</taxon>
        <taxon>Vertebrata</taxon>
        <taxon>Euteleostomi</taxon>
        <taxon>Mammalia</taxon>
        <taxon>Eutheria</taxon>
        <taxon>Laurasiatheria</taxon>
        <taxon>Eulipotyphla</taxon>
        <taxon>Talpidae</taxon>
        <taxon>Galemys</taxon>
    </lineage>
</organism>
<keyword evidence="2" id="KW-1185">Reference proteome</keyword>
<reference evidence="1" key="1">
    <citation type="journal article" date="2021" name="Evol. Appl.">
        <title>The genome of the Pyrenean desman and the effects of bottlenecks and inbreeding on the genomic landscape of an endangered species.</title>
        <authorList>
            <person name="Escoda L."/>
            <person name="Castresana J."/>
        </authorList>
    </citation>
    <scope>NUCLEOTIDE SEQUENCE</scope>
    <source>
        <strain evidence="1">IBE-C5619</strain>
    </source>
</reference>
<protein>
    <submittedName>
        <fullName evidence="1">Uncharacterized protein</fullName>
    </submittedName>
</protein>
<evidence type="ECO:0000313" key="2">
    <source>
        <dbReference type="Proteomes" id="UP000700334"/>
    </source>
</evidence>
<accession>A0A8J6DMK6</accession>
<comment type="caution">
    <text evidence="1">The sequence shown here is derived from an EMBL/GenBank/DDBJ whole genome shotgun (WGS) entry which is preliminary data.</text>
</comment>
<proteinExistence type="predicted"/>
<sequence>MGPAYLLDKELGLGKADQSVSNGQLKNKAFALKSSNLLKSAGEHCEEGARWRDYELHKRAVGRELGKEAKSLAESILSSRNKESDEEEQRALPGKNWDIWSSAINIQSPKIPSPHSPDTRDGQV</sequence>
<dbReference type="AlphaFoldDB" id="A0A8J6DMK6"/>
<evidence type="ECO:0000313" key="1">
    <source>
        <dbReference type="EMBL" id="KAG8513819.1"/>
    </source>
</evidence>
<dbReference type="Proteomes" id="UP000700334">
    <property type="component" value="Unassembled WGS sequence"/>
</dbReference>
<gene>
    <name evidence="1" type="ORF">J0S82_000488</name>
</gene>
<name>A0A8J6DMK6_GALPY</name>
<dbReference type="EMBL" id="JAGFMF010011760">
    <property type="protein sequence ID" value="KAG8513819.1"/>
    <property type="molecule type" value="Genomic_DNA"/>
</dbReference>